<dbReference type="Proteomes" id="UP000494214">
    <property type="component" value="Unassembled WGS sequence"/>
</dbReference>
<evidence type="ECO:0000256" key="1">
    <source>
        <dbReference type="ARBA" id="ARBA00009437"/>
    </source>
</evidence>
<dbReference type="SUPFAM" id="SSF46785">
    <property type="entry name" value="Winged helix' DNA-binding domain"/>
    <property type="match status" value="1"/>
</dbReference>
<sequence>MDAMTDTHPLPYLRRLDMNLLLTFDALMRTRSATASSALLHKTQPAISRDLARLRDRLDDPLLVVVKGRFIPTERALELHAAVQDALAQIESALRPAEDFDPARASGVVNIGTGAHSEILLAAPLLERLRRAAPGITLRFQSVHGDFVPDDLDAERLDIAIGLFGKVPARFHRDTLLRDRRVCVVSKAHPRAGQGALTLADLPRIRWFAFAQMYGRETNFDRALKPEAGRLEFSAYLSGFGITPYVLLDTDYATTMPASVAQVHGKHFPLAMLELPASLRKIEFVMVWPRRLHTSPLQAWLRGQIRDVLRDRAGGPGPADQRAAGLPDATSSTDPSSRLTR</sequence>
<dbReference type="InterPro" id="IPR036390">
    <property type="entry name" value="WH_DNA-bd_sf"/>
</dbReference>
<evidence type="ECO:0000259" key="6">
    <source>
        <dbReference type="PROSITE" id="PS50931"/>
    </source>
</evidence>
<accession>A0A6S7BKM6</accession>
<keyword evidence="3" id="KW-0238">DNA-binding</keyword>
<evidence type="ECO:0000256" key="3">
    <source>
        <dbReference type="ARBA" id="ARBA00023125"/>
    </source>
</evidence>
<dbReference type="Pfam" id="PF03466">
    <property type="entry name" value="LysR_substrate"/>
    <property type="match status" value="1"/>
</dbReference>
<comment type="similarity">
    <text evidence="1">Belongs to the LysR transcriptional regulatory family.</text>
</comment>
<evidence type="ECO:0000256" key="5">
    <source>
        <dbReference type="SAM" id="MobiDB-lite"/>
    </source>
</evidence>
<feature type="domain" description="HTH lysR-type" evidence="6">
    <location>
        <begin position="16"/>
        <end position="73"/>
    </location>
</feature>
<dbReference type="PROSITE" id="PS50931">
    <property type="entry name" value="HTH_LYSR"/>
    <property type="match status" value="1"/>
</dbReference>
<dbReference type="AlphaFoldDB" id="A0A6S7BKM6"/>
<keyword evidence="4" id="KW-0804">Transcription</keyword>
<dbReference type="SUPFAM" id="SSF53850">
    <property type="entry name" value="Periplasmic binding protein-like II"/>
    <property type="match status" value="1"/>
</dbReference>
<dbReference type="InterPro" id="IPR036388">
    <property type="entry name" value="WH-like_DNA-bd_sf"/>
</dbReference>
<dbReference type="Gene3D" id="1.10.10.10">
    <property type="entry name" value="Winged helix-like DNA-binding domain superfamily/Winged helix DNA-binding domain"/>
    <property type="match status" value="1"/>
</dbReference>
<evidence type="ECO:0000256" key="2">
    <source>
        <dbReference type="ARBA" id="ARBA00023015"/>
    </source>
</evidence>
<evidence type="ECO:0000313" key="7">
    <source>
        <dbReference type="EMBL" id="CAB3718686.1"/>
    </source>
</evidence>
<evidence type="ECO:0000256" key="4">
    <source>
        <dbReference type="ARBA" id="ARBA00023163"/>
    </source>
</evidence>
<dbReference type="InterPro" id="IPR037402">
    <property type="entry name" value="YidZ_PBP2"/>
</dbReference>
<dbReference type="Gene3D" id="3.40.190.10">
    <property type="entry name" value="Periplasmic binding protein-like II"/>
    <property type="match status" value="2"/>
</dbReference>
<dbReference type="Pfam" id="PF00126">
    <property type="entry name" value="HTH_1"/>
    <property type="match status" value="1"/>
</dbReference>
<dbReference type="EMBL" id="CADIJM010000008">
    <property type="protein sequence ID" value="CAB3718686.1"/>
    <property type="molecule type" value="Genomic_DNA"/>
</dbReference>
<gene>
    <name evidence="7" type="primary">pcpR_3</name>
    <name evidence="7" type="ORF">LMG26690_03718</name>
</gene>
<keyword evidence="2" id="KW-0805">Transcription regulation</keyword>
<dbReference type="GO" id="GO:0003700">
    <property type="term" value="F:DNA-binding transcription factor activity"/>
    <property type="evidence" value="ECO:0007669"/>
    <property type="project" value="InterPro"/>
</dbReference>
<dbReference type="InterPro" id="IPR005119">
    <property type="entry name" value="LysR_subst-bd"/>
</dbReference>
<dbReference type="InterPro" id="IPR050389">
    <property type="entry name" value="LysR-type_TF"/>
</dbReference>
<organism evidence="7 8">
    <name type="scientific">Achromobacter animicus</name>
    <dbReference type="NCBI Taxonomy" id="1389935"/>
    <lineage>
        <taxon>Bacteria</taxon>
        <taxon>Pseudomonadati</taxon>
        <taxon>Pseudomonadota</taxon>
        <taxon>Betaproteobacteria</taxon>
        <taxon>Burkholderiales</taxon>
        <taxon>Alcaligenaceae</taxon>
        <taxon>Achromobacter</taxon>
    </lineage>
</organism>
<keyword evidence="8" id="KW-1185">Reference proteome</keyword>
<protein>
    <submittedName>
        <fullName evidence="7">PCP degradation transcriptional activation protein</fullName>
    </submittedName>
</protein>
<dbReference type="CDD" id="cd08417">
    <property type="entry name" value="PBP2_Nitroaromatics_like"/>
    <property type="match status" value="1"/>
</dbReference>
<proteinExistence type="inferred from homology"/>
<feature type="compositionally biased region" description="Polar residues" evidence="5">
    <location>
        <begin position="329"/>
        <end position="341"/>
    </location>
</feature>
<reference evidence="7 8" key="1">
    <citation type="submission" date="2020-04" db="EMBL/GenBank/DDBJ databases">
        <authorList>
            <person name="De Canck E."/>
        </authorList>
    </citation>
    <scope>NUCLEOTIDE SEQUENCE [LARGE SCALE GENOMIC DNA]</scope>
    <source>
        <strain evidence="7 8">LMG 26690</strain>
    </source>
</reference>
<feature type="region of interest" description="Disordered" evidence="5">
    <location>
        <begin position="311"/>
        <end position="341"/>
    </location>
</feature>
<name>A0A6S7BKM6_9BURK</name>
<dbReference type="PANTHER" id="PTHR30118:SF15">
    <property type="entry name" value="TRANSCRIPTIONAL REGULATORY PROTEIN"/>
    <property type="match status" value="1"/>
</dbReference>
<dbReference type="PANTHER" id="PTHR30118">
    <property type="entry name" value="HTH-TYPE TRANSCRIPTIONAL REGULATOR LEUO-RELATED"/>
    <property type="match status" value="1"/>
</dbReference>
<dbReference type="InterPro" id="IPR000847">
    <property type="entry name" value="LysR_HTH_N"/>
</dbReference>
<dbReference type="GO" id="GO:0003677">
    <property type="term" value="F:DNA binding"/>
    <property type="evidence" value="ECO:0007669"/>
    <property type="project" value="UniProtKB-KW"/>
</dbReference>
<evidence type="ECO:0000313" key="8">
    <source>
        <dbReference type="Proteomes" id="UP000494214"/>
    </source>
</evidence>